<dbReference type="Gene3D" id="3.40.50.2000">
    <property type="entry name" value="Glycogen Phosphorylase B"/>
    <property type="match status" value="1"/>
</dbReference>
<dbReference type="EMBL" id="CP000444">
    <property type="protein sequence ID" value="ABI42388.1"/>
    <property type="molecule type" value="Genomic_DNA"/>
</dbReference>
<protein>
    <submittedName>
        <fullName evidence="1">Uncharacterized protein</fullName>
    </submittedName>
</protein>
<dbReference type="KEGG" id="shm:Shewmr7_1389"/>
<dbReference type="HOGENOM" id="CLU_844394_0_0_6"/>
<sequence length="329" mass="37633">MDKLIFVTRATQKSGKGHFLRVIRMVEKIKHICNCTIVVDMDAAVGFETLKFHPYNISCPESLIYELGLDKNDIIWFDVPDSEYSIIESFQGKNIPLVSTNMFDKLGDERYEDVAIYPVFETCKRVIVGNKTLQLSGSEFVSLPEDFFFDGSEKFPYVLVSMGGTDPMQFTPLVLNAIYRIKNSPFIYKVILPKGTKKEGVIAKYINCKHLELYDFGSLSFPLMLKKAKYAIINGGMTRYECVAAKVFFIALSIHEKQYELTEKVTRYGYGKNFGLFNEACISRLMSLLDNLPIEPSFNICAESTPELRVNGAKWVYEKVIKELRHEDE</sequence>
<name>Q0HWW7_SHESR</name>
<evidence type="ECO:0000313" key="1">
    <source>
        <dbReference type="EMBL" id="ABI42388.1"/>
    </source>
</evidence>
<accession>Q0HWW7</accession>
<reference evidence="1" key="1">
    <citation type="submission" date="2006-08" db="EMBL/GenBank/DDBJ databases">
        <title>Complete sequence of Chromosome1 of Shewanella sp. MR-7.</title>
        <authorList>
            <consortium name="US DOE Joint Genome Institute"/>
            <person name="Copeland A."/>
            <person name="Lucas S."/>
            <person name="Lapidus A."/>
            <person name="Barry K."/>
            <person name="Detter J.C."/>
            <person name="Glavina del Rio T."/>
            <person name="Hammon N."/>
            <person name="Israni S."/>
            <person name="Dalin E."/>
            <person name="Tice H."/>
            <person name="Pitluck S."/>
            <person name="Kiss H."/>
            <person name="Brettin T."/>
            <person name="Bruce D."/>
            <person name="Han C."/>
            <person name="Tapia R."/>
            <person name="Gilna P."/>
            <person name="Schmutz J."/>
            <person name="Larimer F."/>
            <person name="Land M."/>
            <person name="Hauser L."/>
            <person name="Kyrpides N."/>
            <person name="Mikhailova N."/>
            <person name="Nealson K."/>
            <person name="Konstantinidis K."/>
            <person name="Klappenbach J."/>
            <person name="Tiedje J."/>
            <person name="Richardson P."/>
        </authorList>
    </citation>
    <scope>NUCLEOTIDE SEQUENCE</scope>
    <source>
        <strain evidence="1">MR-7</strain>
    </source>
</reference>
<dbReference type="AlphaFoldDB" id="Q0HWW7"/>
<gene>
    <name evidence="1" type="ordered locus">Shewmr7_1389</name>
</gene>
<organism evidence="1">
    <name type="scientific">Shewanella sp. (strain MR-7)</name>
    <dbReference type="NCBI Taxonomy" id="60481"/>
    <lineage>
        <taxon>Bacteria</taxon>
        <taxon>Pseudomonadati</taxon>
        <taxon>Pseudomonadota</taxon>
        <taxon>Gammaproteobacteria</taxon>
        <taxon>Alteromonadales</taxon>
        <taxon>Shewanellaceae</taxon>
        <taxon>Shewanella</taxon>
    </lineage>
</organism>
<proteinExistence type="predicted"/>